<dbReference type="Pfam" id="PF00593">
    <property type="entry name" value="TonB_dep_Rec_b-barrel"/>
    <property type="match status" value="1"/>
</dbReference>
<evidence type="ECO:0000256" key="6">
    <source>
        <dbReference type="ARBA" id="ARBA00023077"/>
    </source>
</evidence>
<feature type="domain" description="TonB-dependent receptor plug" evidence="14">
    <location>
        <begin position="137"/>
        <end position="238"/>
    </location>
</feature>
<evidence type="ECO:0000256" key="4">
    <source>
        <dbReference type="ARBA" id="ARBA00022692"/>
    </source>
</evidence>
<evidence type="ECO:0000256" key="10">
    <source>
        <dbReference type="PROSITE-ProRule" id="PRU01360"/>
    </source>
</evidence>
<dbReference type="Gene3D" id="2.60.40.1120">
    <property type="entry name" value="Carboxypeptidase-like, regulatory domain"/>
    <property type="match status" value="1"/>
</dbReference>
<keyword evidence="9 10" id="KW-0998">Cell outer membrane</keyword>
<evidence type="ECO:0000256" key="8">
    <source>
        <dbReference type="ARBA" id="ARBA00023170"/>
    </source>
</evidence>
<feature type="signal peptide" evidence="12">
    <location>
        <begin position="1"/>
        <end position="27"/>
    </location>
</feature>
<evidence type="ECO:0000313" key="15">
    <source>
        <dbReference type="EMBL" id="GGE12230.1"/>
    </source>
</evidence>
<dbReference type="PANTHER" id="PTHR30069:SF29">
    <property type="entry name" value="HEMOGLOBIN AND HEMOGLOBIN-HAPTOGLOBIN-BINDING PROTEIN 1-RELATED"/>
    <property type="match status" value="1"/>
</dbReference>
<dbReference type="InterPro" id="IPR008969">
    <property type="entry name" value="CarboxyPept-like_regulatory"/>
</dbReference>
<evidence type="ECO:0000256" key="11">
    <source>
        <dbReference type="RuleBase" id="RU003357"/>
    </source>
</evidence>
<dbReference type="InterPro" id="IPR037066">
    <property type="entry name" value="Plug_dom_sf"/>
</dbReference>
<evidence type="ECO:0000256" key="1">
    <source>
        <dbReference type="ARBA" id="ARBA00004571"/>
    </source>
</evidence>
<dbReference type="InterPro" id="IPR023997">
    <property type="entry name" value="TonB-dep_OMP_SusC/RagA_CS"/>
</dbReference>
<protein>
    <submittedName>
        <fullName evidence="15">SusC/RagA family TonB-linked outer membrane protein</fullName>
    </submittedName>
</protein>
<name>A0A8H9FZM2_9SPHI</name>
<dbReference type="InterPro" id="IPR000531">
    <property type="entry name" value="Beta-barrel_TonB"/>
</dbReference>
<evidence type="ECO:0000259" key="13">
    <source>
        <dbReference type="Pfam" id="PF00593"/>
    </source>
</evidence>
<evidence type="ECO:0000256" key="9">
    <source>
        <dbReference type="ARBA" id="ARBA00023237"/>
    </source>
</evidence>
<feature type="domain" description="TonB-dependent receptor-like beta-barrel" evidence="13">
    <location>
        <begin position="431"/>
        <end position="907"/>
    </location>
</feature>
<organism evidence="15 16">
    <name type="scientific">Sphingobacterium cellulitidis</name>
    <dbReference type="NCBI Taxonomy" id="1768011"/>
    <lineage>
        <taxon>Bacteria</taxon>
        <taxon>Pseudomonadati</taxon>
        <taxon>Bacteroidota</taxon>
        <taxon>Sphingobacteriia</taxon>
        <taxon>Sphingobacteriales</taxon>
        <taxon>Sphingobacteriaceae</taxon>
        <taxon>Sphingobacterium</taxon>
    </lineage>
</organism>
<dbReference type="NCBIfam" id="TIGR04057">
    <property type="entry name" value="SusC_RagA_signa"/>
    <property type="match status" value="1"/>
</dbReference>
<dbReference type="Pfam" id="PF13620">
    <property type="entry name" value="CarboxypepD_reg"/>
    <property type="match status" value="1"/>
</dbReference>
<reference evidence="15" key="1">
    <citation type="journal article" date="2014" name="Int. J. Syst. Evol. Microbiol.">
        <title>Complete genome sequence of Corynebacterium casei LMG S-19264T (=DSM 44701T), isolated from a smear-ripened cheese.</title>
        <authorList>
            <consortium name="US DOE Joint Genome Institute (JGI-PGF)"/>
            <person name="Walter F."/>
            <person name="Albersmeier A."/>
            <person name="Kalinowski J."/>
            <person name="Ruckert C."/>
        </authorList>
    </citation>
    <scope>NUCLEOTIDE SEQUENCE</scope>
    <source>
        <strain evidence="15">CGMCC 1.15966</strain>
    </source>
</reference>
<evidence type="ECO:0000259" key="14">
    <source>
        <dbReference type="Pfam" id="PF07715"/>
    </source>
</evidence>
<dbReference type="PANTHER" id="PTHR30069">
    <property type="entry name" value="TONB-DEPENDENT OUTER MEMBRANE RECEPTOR"/>
    <property type="match status" value="1"/>
</dbReference>
<evidence type="ECO:0000256" key="5">
    <source>
        <dbReference type="ARBA" id="ARBA00022729"/>
    </source>
</evidence>
<keyword evidence="5 12" id="KW-0732">Signal</keyword>
<keyword evidence="4 10" id="KW-0812">Transmembrane</keyword>
<keyword evidence="16" id="KW-1185">Reference proteome</keyword>
<dbReference type="RefSeq" id="WP_220476590.1">
    <property type="nucleotide sequence ID" value="NZ_BMKM01000001.1"/>
</dbReference>
<evidence type="ECO:0000256" key="12">
    <source>
        <dbReference type="SAM" id="SignalP"/>
    </source>
</evidence>
<dbReference type="GO" id="GO:0044718">
    <property type="term" value="P:siderophore transmembrane transport"/>
    <property type="evidence" value="ECO:0007669"/>
    <property type="project" value="TreeGrafter"/>
</dbReference>
<dbReference type="InterPro" id="IPR023996">
    <property type="entry name" value="TonB-dep_OMP_SusC/RagA"/>
</dbReference>
<dbReference type="NCBIfam" id="TIGR04056">
    <property type="entry name" value="OMP_RagA_SusC"/>
    <property type="match status" value="1"/>
</dbReference>
<dbReference type="Proteomes" id="UP000614460">
    <property type="component" value="Unassembled WGS sequence"/>
</dbReference>
<comment type="subcellular location">
    <subcellularLocation>
        <location evidence="1 10">Cell outer membrane</location>
        <topology evidence="1 10">Multi-pass membrane protein</topology>
    </subcellularLocation>
</comment>
<dbReference type="PROSITE" id="PS52016">
    <property type="entry name" value="TONB_DEPENDENT_REC_3"/>
    <property type="match status" value="1"/>
</dbReference>
<dbReference type="EMBL" id="BMKM01000001">
    <property type="protein sequence ID" value="GGE12230.1"/>
    <property type="molecule type" value="Genomic_DNA"/>
</dbReference>
<proteinExistence type="inferred from homology"/>
<evidence type="ECO:0000256" key="7">
    <source>
        <dbReference type="ARBA" id="ARBA00023136"/>
    </source>
</evidence>
<evidence type="ECO:0000256" key="2">
    <source>
        <dbReference type="ARBA" id="ARBA00022448"/>
    </source>
</evidence>
<dbReference type="Gene3D" id="2.40.170.20">
    <property type="entry name" value="TonB-dependent receptor, beta-barrel domain"/>
    <property type="match status" value="1"/>
</dbReference>
<keyword evidence="7 10" id="KW-0472">Membrane</keyword>
<gene>
    <name evidence="15" type="ORF">GCM10011516_07490</name>
</gene>
<dbReference type="SUPFAM" id="SSF49464">
    <property type="entry name" value="Carboxypeptidase regulatory domain-like"/>
    <property type="match status" value="1"/>
</dbReference>
<dbReference type="Pfam" id="PF07715">
    <property type="entry name" value="Plug"/>
    <property type="match status" value="1"/>
</dbReference>
<evidence type="ECO:0000256" key="3">
    <source>
        <dbReference type="ARBA" id="ARBA00022452"/>
    </source>
</evidence>
<keyword evidence="2 10" id="KW-0813">Transport</keyword>
<dbReference type="Gene3D" id="2.170.130.10">
    <property type="entry name" value="TonB-dependent receptor, plug domain"/>
    <property type="match status" value="1"/>
</dbReference>
<dbReference type="AlphaFoldDB" id="A0A8H9FZM2"/>
<dbReference type="GO" id="GO:0009279">
    <property type="term" value="C:cell outer membrane"/>
    <property type="evidence" value="ECO:0007669"/>
    <property type="project" value="UniProtKB-SubCell"/>
</dbReference>
<comment type="similarity">
    <text evidence="10 11">Belongs to the TonB-dependent receptor family.</text>
</comment>
<dbReference type="SUPFAM" id="SSF56935">
    <property type="entry name" value="Porins"/>
    <property type="match status" value="1"/>
</dbReference>
<reference evidence="15" key="2">
    <citation type="submission" date="2020-09" db="EMBL/GenBank/DDBJ databases">
        <authorList>
            <person name="Sun Q."/>
            <person name="Zhou Y."/>
        </authorList>
    </citation>
    <scope>NUCLEOTIDE SEQUENCE</scope>
    <source>
        <strain evidence="15">CGMCC 1.15966</strain>
    </source>
</reference>
<keyword evidence="8" id="KW-0675">Receptor</keyword>
<keyword evidence="6 11" id="KW-0798">TonB box</keyword>
<dbReference type="InterPro" id="IPR012910">
    <property type="entry name" value="Plug_dom"/>
</dbReference>
<accession>A0A8H9FZM2</accession>
<evidence type="ECO:0000313" key="16">
    <source>
        <dbReference type="Proteomes" id="UP000614460"/>
    </source>
</evidence>
<keyword evidence="3 10" id="KW-1134">Transmembrane beta strand</keyword>
<dbReference type="InterPro" id="IPR036942">
    <property type="entry name" value="Beta-barrel_TonB_sf"/>
</dbReference>
<sequence>MKKKTMMKNLRLLLSGAAVFLAANVWAQTNGQLKGTIVDQSGKVLSGATVQLVDQTGQIIAAASTDSKGMFVLSGIEGAKNYRLKVSMIGFNNYETNTKPLNDSESSSMLIRMTEQLADLEEVVVIGYGQQKKGDLTTAVSTLPDVKEQVDRPLSNVSDMLQGNVAGVTVMSSGGDPSKMPSVMIRGMGTLNAEAPLYVVDGLPYYGGPINPNDIESVNILKDAAAASIYGAQAASGVIVITTKSGKVGTPKVQADVYRGWQTASNLPSALNAEQYSTAYNTAAKNDGVNPRPGHDASQNPWGQVTRTNWMDEIFQTGNILNSNVQLSGGTEKATYSSSFGYHDKEGLLLNTGYKRFSYRLKSEFNFFDRVSVGQNFYASHLSTQGTNTESSYSGSIINAIYMNPAAPVYDENHLFHGTVPFDLAGFSGTYGDTYNPVALLLRPTVKNPQLNLNGNAFIKVDIVDGLSFKTNFGINLNRYSYKRFDPKIPEIGRANGNNYLTHEDSRENRWIWDQQLNYTKQFGDHNLDLVAVYSAQKTRYESYYIQGMGFEREDDWFQYIGNAASIPKLPTSGVYEDALTSAIARANYNYANRYFLSASIRQDRTSRLASKNRSDIFPSVSAAWRISNEPFFNSSLFNDLKLRGSWGQIGNIQSVGAYAFNLPLNTAMVTPLGSKGELVRHFALTEQPNPNLIWERSESFDVGLDMTIANQLTITADYYRKKTIGMILSNQPDPHIGVSSVAPSNVGDVMNKGFEVSASYNKKFGEIELGLRGNIGINQNEVLNLNGYYNDFVQHGDHVRGILLPYRSTAGQPLYSYNLIRNAGIFQSQAEIDAYTFNGEKIQKNARPGDLKFVDKNNDGKINEEDREYMGSAVPKTTYGFTLNLGYKRFDLSVLTYGVSGSKIFNGYKFTAYNAGLQGYNLDSRVLDAWTPQNTGSSIPVLSIQDPNSNFGTISDWYLEDGDFFRIKNITLGYNLPEFFGKLNSRLYVSAENPFTFTKYSGIDPEVGRIGLDVANYPLAKTYTLGLNINF</sequence>
<comment type="caution">
    <text evidence="15">The sequence shown here is derived from an EMBL/GenBank/DDBJ whole genome shotgun (WGS) entry which is preliminary data.</text>
</comment>
<feature type="chain" id="PRO_5034543010" evidence="12">
    <location>
        <begin position="28"/>
        <end position="1032"/>
    </location>
</feature>
<dbReference type="GO" id="GO:0015344">
    <property type="term" value="F:siderophore uptake transmembrane transporter activity"/>
    <property type="evidence" value="ECO:0007669"/>
    <property type="project" value="TreeGrafter"/>
</dbReference>
<dbReference type="InterPro" id="IPR039426">
    <property type="entry name" value="TonB-dep_rcpt-like"/>
</dbReference>